<keyword evidence="2" id="KW-1185">Reference proteome</keyword>
<dbReference type="AlphaFoldDB" id="A0A328E2Z9"/>
<accession>A0A328E2Z9</accession>
<evidence type="ECO:0000313" key="1">
    <source>
        <dbReference type="EMBL" id="RAL52325.1"/>
    </source>
</evidence>
<dbReference type="Proteomes" id="UP000249390">
    <property type="component" value="Unassembled WGS sequence"/>
</dbReference>
<proteinExistence type="predicted"/>
<reference evidence="1 2" key="1">
    <citation type="submission" date="2018-06" db="EMBL/GenBank/DDBJ databases">
        <title>The Genome of Cuscuta australis (Dodder) Provides Insight into the Evolution of Plant Parasitism.</title>
        <authorList>
            <person name="Liu H."/>
        </authorList>
    </citation>
    <scope>NUCLEOTIDE SEQUENCE [LARGE SCALE GENOMIC DNA]</scope>
    <source>
        <strain evidence="2">cv. Yunnan</strain>
        <tissue evidence="1">Vines</tissue>
    </source>
</reference>
<comment type="caution">
    <text evidence="1">The sequence shown here is derived from an EMBL/GenBank/DDBJ whole genome shotgun (WGS) entry which is preliminary data.</text>
</comment>
<sequence length="61" mass="6595">MTTIKASDRSIKLGKTSCLPTVREWEKTLGTAPTNHRAAGGAPALIGLEQGTKKVSEDWRE</sequence>
<dbReference type="EMBL" id="NQVE01000035">
    <property type="protein sequence ID" value="RAL52325.1"/>
    <property type="molecule type" value="Genomic_DNA"/>
</dbReference>
<gene>
    <name evidence="1" type="ORF">DM860_016174</name>
</gene>
<name>A0A328E2Z9_9ASTE</name>
<evidence type="ECO:0000313" key="2">
    <source>
        <dbReference type="Proteomes" id="UP000249390"/>
    </source>
</evidence>
<organism evidence="1 2">
    <name type="scientific">Cuscuta australis</name>
    <dbReference type="NCBI Taxonomy" id="267555"/>
    <lineage>
        <taxon>Eukaryota</taxon>
        <taxon>Viridiplantae</taxon>
        <taxon>Streptophyta</taxon>
        <taxon>Embryophyta</taxon>
        <taxon>Tracheophyta</taxon>
        <taxon>Spermatophyta</taxon>
        <taxon>Magnoliopsida</taxon>
        <taxon>eudicotyledons</taxon>
        <taxon>Gunneridae</taxon>
        <taxon>Pentapetalae</taxon>
        <taxon>asterids</taxon>
        <taxon>lamiids</taxon>
        <taxon>Solanales</taxon>
        <taxon>Convolvulaceae</taxon>
        <taxon>Cuscuteae</taxon>
        <taxon>Cuscuta</taxon>
        <taxon>Cuscuta subgen. Grammica</taxon>
        <taxon>Cuscuta sect. Cleistogrammica</taxon>
    </lineage>
</organism>
<protein>
    <submittedName>
        <fullName evidence="1">Uncharacterized protein</fullName>
    </submittedName>
</protein>